<reference evidence="2 3" key="1">
    <citation type="journal article" date="2015" name="Int. J. Syst. Evol. Microbiol.">
        <title>Mariniphaga sediminis sp. nov., isolated from coastal sediment.</title>
        <authorList>
            <person name="Wang F.Q."/>
            <person name="Shen Q.Y."/>
            <person name="Chen G.J."/>
            <person name="Du Z.J."/>
        </authorList>
    </citation>
    <scope>NUCLEOTIDE SEQUENCE [LARGE SCALE GENOMIC DNA]</scope>
    <source>
        <strain evidence="2 3">SY21</strain>
    </source>
</reference>
<comment type="caution">
    <text evidence="2">The sequence shown here is derived from an EMBL/GenBank/DDBJ whole genome shotgun (WGS) entry which is preliminary data.</text>
</comment>
<dbReference type="PANTHER" id="PTHR42160">
    <property type="entry name" value="URACIL-DNA GLYCOSYLASE SUPERFAMILY PROTEIN"/>
    <property type="match status" value="1"/>
</dbReference>
<keyword evidence="3" id="KW-1185">Reference proteome</keyword>
<dbReference type="Pfam" id="PF03167">
    <property type="entry name" value="UDG"/>
    <property type="match status" value="1"/>
</dbReference>
<dbReference type="RefSeq" id="WP_119348920.1">
    <property type="nucleotide sequence ID" value="NZ_QWET01000003.1"/>
</dbReference>
<dbReference type="PANTHER" id="PTHR42160:SF1">
    <property type="entry name" value="URACIL-DNA GLYCOSYLASE SUPERFAMILY PROTEIN"/>
    <property type="match status" value="1"/>
</dbReference>
<gene>
    <name evidence="2" type="ORF">D1164_05325</name>
</gene>
<name>A0A399D4J3_9BACT</name>
<dbReference type="SMART" id="SM00987">
    <property type="entry name" value="UreE_C"/>
    <property type="match status" value="1"/>
</dbReference>
<dbReference type="InterPro" id="IPR047124">
    <property type="entry name" value="HI_0220.2"/>
</dbReference>
<accession>A0A399D4J3</accession>
<dbReference type="OrthoDB" id="9789139at2"/>
<dbReference type="EMBL" id="QWET01000003">
    <property type="protein sequence ID" value="RIH66333.1"/>
    <property type="molecule type" value="Genomic_DNA"/>
</dbReference>
<protein>
    <submittedName>
        <fullName evidence="2">Uracil-DNA glycosylase family protein</fullName>
    </submittedName>
</protein>
<evidence type="ECO:0000313" key="3">
    <source>
        <dbReference type="Proteomes" id="UP000266441"/>
    </source>
</evidence>
<dbReference type="CDD" id="cd10033">
    <property type="entry name" value="UDG_like"/>
    <property type="match status" value="1"/>
</dbReference>
<evidence type="ECO:0000259" key="1">
    <source>
        <dbReference type="SMART" id="SM00986"/>
    </source>
</evidence>
<dbReference type="Gene3D" id="3.40.470.10">
    <property type="entry name" value="Uracil-DNA glycosylase-like domain"/>
    <property type="match status" value="1"/>
</dbReference>
<evidence type="ECO:0000313" key="2">
    <source>
        <dbReference type="EMBL" id="RIH66333.1"/>
    </source>
</evidence>
<dbReference type="AlphaFoldDB" id="A0A399D4J3"/>
<dbReference type="SUPFAM" id="SSF52141">
    <property type="entry name" value="Uracil-DNA glycosylase-like"/>
    <property type="match status" value="1"/>
</dbReference>
<dbReference type="InterPro" id="IPR005122">
    <property type="entry name" value="Uracil-DNA_glycosylase-like"/>
</dbReference>
<feature type="domain" description="Uracil-DNA glycosylase-like" evidence="1">
    <location>
        <begin position="25"/>
        <end position="182"/>
    </location>
</feature>
<sequence>MKQLLQEISKCTVCEPHLEFGARPVLTAHKKSKIVIVGQAPGLIVHKSGIPWGDKSGDNLRNWMQVDKETFYDPEQIALIPMGFCYPGKGRSGDLPPRKECAPLWHEKLLTLMPEVKLTILIGKYSQAHYLGNSVKVTLTETVRCFDEYLPDYFVLPHPSPRNNIWQAKNEWFGKQVIPEFQRRIKEALA</sequence>
<dbReference type="Proteomes" id="UP000266441">
    <property type="component" value="Unassembled WGS sequence"/>
</dbReference>
<proteinExistence type="predicted"/>
<dbReference type="InterPro" id="IPR036895">
    <property type="entry name" value="Uracil-DNA_glycosylase-like_sf"/>
</dbReference>
<organism evidence="2 3">
    <name type="scientific">Mariniphaga sediminis</name>
    <dbReference type="NCBI Taxonomy" id="1628158"/>
    <lineage>
        <taxon>Bacteria</taxon>
        <taxon>Pseudomonadati</taxon>
        <taxon>Bacteroidota</taxon>
        <taxon>Bacteroidia</taxon>
        <taxon>Marinilabiliales</taxon>
        <taxon>Prolixibacteraceae</taxon>
        <taxon>Mariniphaga</taxon>
    </lineage>
</organism>
<dbReference type="SMART" id="SM00986">
    <property type="entry name" value="UDG"/>
    <property type="match status" value="1"/>
</dbReference>